<accession>A0A1G6S210</accession>
<evidence type="ECO:0000313" key="2">
    <source>
        <dbReference type="EMBL" id="SDD10952.1"/>
    </source>
</evidence>
<dbReference type="Proteomes" id="UP000199060">
    <property type="component" value="Unassembled WGS sequence"/>
</dbReference>
<protein>
    <recommendedName>
        <fullName evidence="4">Type IX secretion system membrane protein, PorP/SprF family</fullName>
    </recommendedName>
</protein>
<feature type="signal peptide" evidence="1">
    <location>
        <begin position="1"/>
        <end position="19"/>
    </location>
</feature>
<dbReference type="OrthoDB" id="9786645at2"/>
<reference evidence="3" key="1">
    <citation type="submission" date="2016-10" db="EMBL/GenBank/DDBJ databases">
        <authorList>
            <person name="Varghese N."/>
            <person name="Submissions S."/>
        </authorList>
    </citation>
    <scope>NUCLEOTIDE SEQUENCE [LARGE SCALE GENOMIC DNA]</scope>
    <source>
        <strain evidence="3">DSM 23095</strain>
    </source>
</reference>
<keyword evidence="3" id="KW-1185">Reference proteome</keyword>
<proteinExistence type="predicted"/>
<dbReference type="STRING" id="686796.SAMN04488104_101526"/>
<dbReference type="EMBL" id="FNAC01000015">
    <property type="protein sequence ID" value="SDD10952.1"/>
    <property type="molecule type" value="Genomic_DNA"/>
</dbReference>
<keyword evidence="1" id="KW-0732">Signal</keyword>
<evidence type="ECO:0000256" key="1">
    <source>
        <dbReference type="SAM" id="SignalP"/>
    </source>
</evidence>
<gene>
    <name evidence="2" type="ORF">SAMN04488104_101526</name>
</gene>
<feature type="chain" id="PRO_5011579980" description="Type IX secretion system membrane protein, PorP/SprF family" evidence="1">
    <location>
        <begin position="20"/>
        <end position="271"/>
    </location>
</feature>
<dbReference type="AlphaFoldDB" id="A0A1G6S210"/>
<dbReference type="RefSeq" id="WP_087939095.1">
    <property type="nucleotide sequence ID" value="NZ_FNAC01000015.1"/>
</dbReference>
<name>A0A1G6S210_9BACT</name>
<evidence type="ECO:0000313" key="3">
    <source>
        <dbReference type="Proteomes" id="UP000199060"/>
    </source>
</evidence>
<organism evidence="2 3">
    <name type="scientific">Algoriphagus faecimaris</name>
    <dbReference type="NCBI Taxonomy" id="686796"/>
    <lineage>
        <taxon>Bacteria</taxon>
        <taxon>Pseudomonadati</taxon>
        <taxon>Bacteroidota</taxon>
        <taxon>Cytophagia</taxon>
        <taxon>Cytophagales</taxon>
        <taxon>Cyclobacteriaceae</taxon>
        <taxon>Algoriphagus</taxon>
    </lineage>
</organism>
<evidence type="ECO:0008006" key="4">
    <source>
        <dbReference type="Google" id="ProtNLM"/>
    </source>
</evidence>
<sequence length="271" mass="29936">MKKIIFSWLCCWVIFYTQAQTDPLTQVHGAKSQGLGNLRVQGLDIWSVFNNIGALDRLEHGGIAVGFDQRYNLKELNTYNLAAATKTSRGTLGLSISRFGGKLFNQQTVGLGFSNTLGITSIGVKMEWFQTQIEGFGSSGTPVISLGGISELSPDFFIGAHITNLGRSKISKLSESRLPTAIQLGVRYRPAPSVNLYGEVEKDILQDPVIKVGVAYNFQKWLHLRTGINSNPSKLFFGFGLLHENFAFDYSRGQNQALGSTNHFSLSYLFR</sequence>